<dbReference type="SUPFAM" id="SSF48452">
    <property type="entry name" value="TPR-like"/>
    <property type="match status" value="1"/>
</dbReference>
<feature type="coiled-coil region" evidence="1">
    <location>
        <begin position="18"/>
        <end position="45"/>
    </location>
</feature>
<organism evidence="3 4">
    <name type="scientific">Alloyangia mangrovi</name>
    <dbReference type="NCBI Taxonomy" id="1779329"/>
    <lineage>
        <taxon>Bacteria</taxon>
        <taxon>Pseudomonadati</taxon>
        <taxon>Pseudomonadota</taxon>
        <taxon>Alphaproteobacteria</taxon>
        <taxon>Rhodobacterales</taxon>
        <taxon>Roseobacteraceae</taxon>
        <taxon>Alloyangia</taxon>
    </lineage>
</organism>
<dbReference type="HAMAP" id="MF_02066">
    <property type="entry name" value="CpoB"/>
    <property type="match status" value="1"/>
</dbReference>
<dbReference type="NCBIfam" id="TIGR02795">
    <property type="entry name" value="tol_pal_ybgF"/>
    <property type="match status" value="1"/>
</dbReference>
<feature type="region of interest" description="Disordered" evidence="2">
    <location>
        <begin position="117"/>
        <end position="149"/>
    </location>
</feature>
<evidence type="ECO:0000313" key="3">
    <source>
        <dbReference type="EMBL" id="MCT4372096.1"/>
    </source>
</evidence>
<dbReference type="Gene3D" id="1.25.40.10">
    <property type="entry name" value="Tetratricopeptide repeat domain"/>
    <property type="match status" value="1"/>
</dbReference>
<dbReference type="InterPro" id="IPR019734">
    <property type="entry name" value="TPR_rpt"/>
</dbReference>
<sequence precursor="true">MRLTGIALCLGLIASGAQAQQTETLADLRQELSLLNGELLKLKQELNTTGIGSTNMPASMLERVNAIEAELSRVTAKTEELGHRIDSVVADGTNRIGDLEFRICEMEPGCDIGAIGQTKPLGGQQPATGGTSAPAPAPAPAQTAETPLGGGAQLAVGEETDFRRAQEALANGDFQSAAEKFAAFRQTYPGSPLEAASYLAEGQALKKAGDTREAARRFLGAYANYPESEVAPAALWQLGTALGELGSTTEACVTLGEVATRYPGTEEVSKAADEMARLGCQ</sequence>
<keyword evidence="1" id="KW-0132">Cell division</keyword>
<evidence type="ECO:0000313" key="4">
    <source>
        <dbReference type="Proteomes" id="UP000217448"/>
    </source>
</evidence>
<keyword evidence="4" id="KW-1185">Reference proteome</keyword>
<evidence type="ECO:0000256" key="2">
    <source>
        <dbReference type="SAM" id="MobiDB-lite"/>
    </source>
</evidence>
<protein>
    <recommendedName>
        <fullName evidence="1">Cell division coordinator CpoB</fullName>
    </recommendedName>
</protein>
<keyword evidence="1" id="KW-0131">Cell cycle</keyword>
<reference evidence="4" key="1">
    <citation type="submission" date="2023-07" db="EMBL/GenBank/DDBJ databases">
        <title>Yangia mangrovi SAOS 153D genome.</title>
        <authorList>
            <person name="Verma A."/>
            <person name="Pal Y."/>
            <person name="Sundharam S."/>
            <person name="Bisht B."/>
            <person name="Srinivasan K."/>
        </authorList>
    </citation>
    <scope>NUCLEOTIDE SEQUENCE [LARGE SCALE GENOMIC DNA]</scope>
    <source>
        <strain evidence="4">SAOS 153D</strain>
    </source>
</reference>
<feature type="chain" id="PRO_5044945327" description="Cell division coordinator CpoB" evidence="1">
    <location>
        <begin position="20"/>
        <end position="281"/>
    </location>
</feature>
<dbReference type="EMBL" id="NTHN02000037">
    <property type="protein sequence ID" value="MCT4372096.1"/>
    <property type="molecule type" value="Genomic_DNA"/>
</dbReference>
<proteinExistence type="inferred from homology"/>
<evidence type="ECO:0000256" key="1">
    <source>
        <dbReference type="HAMAP-Rule" id="MF_02066"/>
    </source>
</evidence>
<dbReference type="Pfam" id="PF13174">
    <property type="entry name" value="TPR_6"/>
    <property type="match status" value="1"/>
</dbReference>
<comment type="function">
    <text evidence="1">Mediates coordination of peptidoglycan synthesis and outer membrane constriction during cell division.</text>
</comment>
<dbReference type="Proteomes" id="UP000217448">
    <property type="component" value="Unassembled WGS sequence"/>
</dbReference>
<keyword evidence="1" id="KW-0574">Periplasm</keyword>
<name>A0ABT2KQK7_9RHOB</name>
<dbReference type="InterPro" id="IPR014162">
    <property type="entry name" value="CpoB_C"/>
</dbReference>
<dbReference type="RefSeq" id="WP_260349818.1">
    <property type="nucleotide sequence ID" value="NZ_NTHN02000037.1"/>
</dbReference>
<keyword evidence="1" id="KW-0732">Signal</keyword>
<feature type="signal peptide" evidence="1">
    <location>
        <begin position="1"/>
        <end position="19"/>
    </location>
</feature>
<dbReference type="InterPro" id="IPR011990">
    <property type="entry name" value="TPR-like_helical_dom_sf"/>
</dbReference>
<comment type="similarity">
    <text evidence="1">Belongs to the CpoB family.</text>
</comment>
<keyword evidence="1" id="KW-0175">Coiled coil</keyword>
<comment type="subcellular location">
    <subcellularLocation>
        <location evidence="1">Periplasm</location>
    </subcellularLocation>
</comment>
<accession>A0ABT2KQK7</accession>
<dbReference type="InterPro" id="IPR034706">
    <property type="entry name" value="CpoB"/>
</dbReference>
<comment type="caution">
    <text evidence="3">The sequence shown here is derived from an EMBL/GenBank/DDBJ whole genome shotgun (WGS) entry which is preliminary data.</text>
</comment>
<feature type="compositionally biased region" description="Low complexity" evidence="2">
    <location>
        <begin position="125"/>
        <end position="147"/>
    </location>
</feature>
<gene>
    <name evidence="3" type="primary">ybgF</name>
    <name evidence="1" type="synonym">cpoB</name>
    <name evidence="3" type="ORF">CLG85_017970</name>
</gene>